<dbReference type="GeneID" id="27343844"/>
<evidence type="ECO:0000313" key="2">
    <source>
        <dbReference type="EMBL" id="KIW28776.1"/>
    </source>
</evidence>
<dbReference type="OrthoDB" id="8119704at2759"/>
<dbReference type="SUPFAM" id="SSF53474">
    <property type="entry name" value="alpha/beta-Hydrolases"/>
    <property type="match status" value="1"/>
</dbReference>
<dbReference type="Gene3D" id="3.40.50.1820">
    <property type="entry name" value="alpha/beta hydrolase"/>
    <property type="match status" value="1"/>
</dbReference>
<dbReference type="VEuPathDB" id="FungiDB:PV07_04650"/>
<dbReference type="STRING" id="569365.A0A0D1ZLC2"/>
<protein>
    <recommendedName>
        <fullName evidence="1">AB hydrolase-1 domain-containing protein</fullName>
    </recommendedName>
</protein>
<reference evidence="2 3" key="1">
    <citation type="submission" date="2015-01" db="EMBL/GenBank/DDBJ databases">
        <title>The Genome Sequence of Cladophialophora immunda CBS83496.</title>
        <authorList>
            <consortium name="The Broad Institute Genomics Platform"/>
            <person name="Cuomo C."/>
            <person name="de Hoog S."/>
            <person name="Gorbushina A."/>
            <person name="Stielow B."/>
            <person name="Teixiera M."/>
            <person name="Abouelleil A."/>
            <person name="Chapman S.B."/>
            <person name="Priest M."/>
            <person name="Young S.K."/>
            <person name="Wortman J."/>
            <person name="Nusbaum C."/>
            <person name="Birren B."/>
        </authorList>
    </citation>
    <scope>NUCLEOTIDE SEQUENCE [LARGE SCALE GENOMIC DNA]</scope>
    <source>
        <strain evidence="2 3">CBS 83496</strain>
    </source>
</reference>
<dbReference type="InterPro" id="IPR050266">
    <property type="entry name" value="AB_hydrolase_sf"/>
</dbReference>
<dbReference type="GO" id="GO:0016020">
    <property type="term" value="C:membrane"/>
    <property type="evidence" value="ECO:0007669"/>
    <property type="project" value="TreeGrafter"/>
</dbReference>
<dbReference type="HOGENOM" id="CLU_057358_1_0_1"/>
<keyword evidence="3" id="KW-1185">Reference proteome</keyword>
<dbReference type="EMBL" id="KN847042">
    <property type="protein sequence ID" value="KIW28776.1"/>
    <property type="molecule type" value="Genomic_DNA"/>
</dbReference>
<dbReference type="Pfam" id="PF12697">
    <property type="entry name" value="Abhydrolase_6"/>
    <property type="match status" value="1"/>
</dbReference>
<gene>
    <name evidence="2" type="ORF">PV07_04650</name>
</gene>
<accession>A0A0D1ZLC2</accession>
<proteinExistence type="predicted"/>
<dbReference type="InterPro" id="IPR000073">
    <property type="entry name" value="AB_hydrolase_1"/>
</dbReference>
<dbReference type="Proteomes" id="UP000054466">
    <property type="component" value="Unassembled WGS sequence"/>
</dbReference>
<dbReference type="AlphaFoldDB" id="A0A0D1ZLC2"/>
<feature type="domain" description="AB hydrolase-1" evidence="1">
    <location>
        <begin position="21"/>
        <end position="242"/>
    </location>
</feature>
<evidence type="ECO:0000313" key="3">
    <source>
        <dbReference type="Proteomes" id="UP000054466"/>
    </source>
</evidence>
<sequence>MSGQDKPLCLHFNQDHGKETIVFLHALLASFVEYANVIQALPDHHLMLVNLPRHSQSSKVPLFELGSAAKIVAELIEKQAQDGRAHLVGLSMGGFVALEIAKCCPELVSSVFVTGAVPLDGWRRWLAERPLMLYMEYGLASFIQYCPDWLYWQVCSWLGLQRHDELRHETCKNFNLDLLRQGYAAILSFTVEDMKSIRARTLIVAASALDNVDTTQSMGRLLKAKNVESKAAVVRGLVHAWNLRFPELFSKTIMAWVGGCDLPEGLEELV</sequence>
<dbReference type="InterPro" id="IPR029058">
    <property type="entry name" value="AB_hydrolase_fold"/>
</dbReference>
<dbReference type="PANTHER" id="PTHR43798:SF33">
    <property type="entry name" value="HYDROLASE, PUTATIVE (AFU_ORTHOLOGUE AFUA_2G14860)-RELATED"/>
    <property type="match status" value="1"/>
</dbReference>
<evidence type="ECO:0000259" key="1">
    <source>
        <dbReference type="Pfam" id="PF12697"/>
    </source>
</evidence>
<organism evidence="2 3">
    <name type="scientific">Cladophialophora immunda</name>
    <dbReference type="NCBI Taxonomy" id="569365"/>
    <lineage>
        <taxon>Eukaryota</taxon>
        <taxon>Fungi</taxon>
        <taxon>Dikarya</taxon>
        <taxon>Ascomycota</taxon>
        <taxon>Pezizomycotina</taxon>
        <taxon>Eurotiomycetes</taxon>
        <taxon>Chaetothyriomycetidae</taxon>
        <taxon>Chaetothyriales</taxon>
        <taxon>Herpotrichiellaceae</taxon>
        <taxon>Cladophialophora</taxon>
    </lineage>
</organism>
<dbReference type="PANTHER" id="PTHR43798">
    <property type="entry name" value="MONOACYLGLYCEROL LIPASE"/>
    <property type="match status" value="1"/>
</dbReference>
<dbReference type="RefSeq" id="XP_016248992.1">
    <property type="nucleotide sequence ID" value="XM_016391473.1"/>
</dbReference>
<name>A0A0D1ZLC2_9EURO</name>